<dbReference type="InterPro" id="IPR042094">
    <property type="entry name" value="T2SS_GspF_sf"/>
</dbReference>
<comment type="subcellular location">
    <subcellularLocation>
        <location evidence="1">Cell membrane</location>
        <topology evidence="1">Multi-pass membrane protein</topology>
    </subcellularLocation>
</comment>
<dbReference type="Gene3D" id="3.40.50.300">
    <property type="entry name" value="P-loop containing nucleotide triphosphate hydrolases"/>
    <property type="match status" value="1"/>
</dbReference>
<keyword evidence="3" id="KW-1003">Cell membrane</keyword>
<dbReference type="RefSeq" id="WP_310120497.1">
    <property type="nucleotide sequence ID" value="NZ_JAVDRP010000004.1"/>
</dbReference>
<dbReference type="CDD" id="cd01130">
    <property type="entry name" value="VirB11-like_ATPase"/>
    <property type="match status" value="1"/>
</dbReference>
<feature type="transmembrane region" description="Helical" evidence="8">
    <location>
        <begin position="765"/>
        <end position="784"/>
    </location>
</feature>
<evidence type="ECO:0000313" key="11">
    <source>
        <dbReference type="Proteomes" id="UP001264340"/>
    </source>
</evidence>
<dbReference type="SUPFAM" id="SSF52540">
    <property type="entry name" value="P-loop containing nucleoside triphosphate hydrolases"/>
    <property type="match status" value="1"/>
</dbReference>
<feature type="region of interest" description="Disordered" evidence="7">
    <location>
        <begin position="1"/>
        <end position="34"/>
    </location>
</feature>
<dbReference type="InterPro" id="IPR027417">
    <property type="entry name" value="P-loop_NTPase"/>
</dbReference>
<dbReference type="PANTHER" id="PTHR30486:SF15">
    <property type="entry name" value="TYPE II_IV SECRETION SYSTEM ATPASE"/>
    <property type="match status" value="1"/>
</dbReference>
<feature type="transmembrane region" description="Helical" evidence="8">
    <location>
        <begin position="475"/>
        <end position="494"/>
    </location>
</feature>
<dbReference type="InterPro" id="IPR001482">
    <property type="entry name" value="T2SS/T4SS_dom"/>
</dbReference>
<dbReference type="InterPro" id="IPR003593">
    <property type="entry name" value="AAA+_ATPase"/>
</dbReference>
<evidence type="ECO:0000256" key="7">
    <source>
        <dbReference type="SAM" id="MobiDB-lite"/>
    </source>
</evidence>
<feature type="transmembrane region" description="Helical" evidence="8">
    <location>
        <begin position="733"/>
        <end position="753"/>
    </location>
</feature>
<feature type="compositionally biased region" description="Low complexity" evidence="7">
    <location>
        <begin position="13"/>
        <end position="31"/>
    </location>
</feature>
<dbReference type="Pfam" id="PF00482">
    <property type="entry name" value="T2SSF"/>
    <property type="match status" value="1"/>
</dbReference>
<evidence type="ECO:0000313" key="10">
    <source>
        <dbReference type="EMBL" id="MDR6409102.1"/>
    </source>
</evidence>
<dbReference type="InterPro" id="IPR050921">
    <property type="entry name" value="T4SS_GSP_E_ATPase"/>
</dbReference>
<gene>
    <name evidence="10" type="ORF">J2804_002506</name>
</gene>
<name>A0ABU1LQS4_9BURK</name>
<feature type="domain" description="AAA+ ATPase" evidence="9">
    <location>
        <begin position="244"/>
        <end position="623"/>
    </location>
</feature>
<keyword evidence="4 8" id="KW-0812">Transmembrane</keyword>
<evidence type="ECO:0000256" key="4">
    <source>
        <dbReference type="ARBA" id="ARBA00022692"/>
    </source>
</evidence>
<dbReference type="SMART" id="SM00382">
    <property type="entry name" value="AAA"/>
    <property type="match status" value="1"/>
</dbReference>
<keyword evidence="11" id="KW-1185">Reference proteome</keyword>
<dbReference type="InterPro" id="IPR018076">
    <property type="entry name" value="T2SS_GspF_dom"/>
</dbReference>
<dbReference type="Proteomes" id="UP001264340">
    <property type="component" value="Unassembled WGS sequence"/>
</dbReference>
<evidence type="ECO:0000256" key="6">
    <source>
        <dbReference type="ARBA" id="ARBA00023136"/>
    </source>
</evidence>
<protein>
    <submittedName>
        <fullName evidence="10">Flp pilus assembly CpaF family ATPase/Flp pilus assembly protein TadB</fullName>
    </submittedName>
</protein>
<dbReference type="Gene3D" id="1.20.81.30">
    <property type="entry name" value="Type II secretion system (T2SS), domain F"/>
    <property type="match status" value="1"/>
</dbReference>
<dbReference type="PANTHER" id="PTHR30486">
    <property type="entry name" value="TWITCHING MOTILITY PROTEIN PILT"/>
    <property type="match status" value="1"/>
</dbReference>
<evidence type="ECO:0000256" key="3">
    <source>
        <dbReference type="ARBA" id="ARBA00022475"/>
    </source>
</evidence>
<feature type="transmembrane region" description="Helical" evidence="8">
    <location>
        <begin position="556"/>
        <end position="579"/>
    </location>
</feature>
<keyword evidence="5 8" id="KW-1133">Transmembrane helix</keyword>
<accession>A0ABU1LQS4</accession>
<feature type="transmembrane region" description="Helical" evidence="8">
    <location>
        <begin position="591"/>
        <end position="609"/>
    </location>
</feature>
<proteinExistence type="inferred from homology"/>
<comment type="similarity">
    <text evidence="2">Belongs to the GSP E family.</text>
</comment>
<dbReference type="Pfam" id="PF00437">
    <property type="entry name" value="T2SSE"/>
    <property type="match status" value="1"/>
</dbReference>
<organism evidence="10 11">
    <name type="scientific">Paraburkholderia terricola</name>
    <dbReference type="NCBI Taxonomy" id="169427"/>
    <lineage>
        <taxon>Bacteria</taxon>
        <taxon>Pseudomonadati</taxon>
        <taxon>Pseudomonadota</taxon>
        <taxon>Betaproteobacteria</taxon>
        <taxon>Burkholderiales</taxon>
        <taxon>Burkholderiaceae</taxon>
        <taxon>Paraburkholderia</taxon>
    </lineage>
</organism>
<comment type="caution">
    <text evidence="10">The sequence shown here is derived from an EMBL/GenBank/DDBJ whole genome shotgun (WGS) entry which is preliminary data.</text>
</comment>
<sequence length="794" mass="86160">MFGQKQPPSPDVAAPRDNPAAPAAASPPAAASGTVTALPGRAALPQGNEALVRSELFKTIRSGVFNSMNASAAVGKTREQMKPGVEQLVLEIAAHERLNVTISEQIQIVSELLNDMFGVGPIEPLLADDSVTDVLVNGPDQIYVERHGRLELTPYKFRDNAHVVSVAQRIAAGVGRRVDESSPMVDARLADGSRVNVILPPLAIHGACIAIRKFSKRNITLHRMAQQGNMSAQMSNVLKLASTCRLNVIVSGGTGSGKTTLLNALSHFIGNGERVITIEDAAELQLQQPHVVSLETRPENAEGLGGVAQRDLVRNALRMRPDRIILGETRGPEAFDVLQAMNTGHDGSMTTIHANTPRDAITRLESMVMMANANLPLMSIRRQIASAVHLFVQIERMRDGVRRVTRITELVGMEGDVIITQDLFTFRYDASAYNEEVKGVFETAALRPAFSERAAYYGVEEALHGGHAPMTTIDLVTLASFACALVLGLMALTAQDLRSKQPGARIRSRMLRSFSIEDGAPAPAQSGVDANLFKLNRHGNAISRWLRPRIARLRTVAGANGLRVVIGAAIAGALLALAMTRFMPLPGVVKVLLLPALPLFAAVQAYRFLVARFRRRFLNGFPDLLDMIVRAVRAGVPVTHVIRAAADECPEPLRHEFRLMGDALQLGIDLEEVLAVAMRRIEVTDFSFFCVCLLLQRETGGQLGETLENLAAIVRTRGEVRLKTKALTAEARITTRILAAIPVVIMLALYGLNRSYVMVLFDRPAGQKLLTFASISVVLGIAVINRMSKLNTSR</sequence>
<evidence type="ECO:0000256" key="1">
    <source>
        <dbReference type="ARBA" id="ARBA00004651"/>
    </source>
</evidence>
<keyword evidence="6 8" id="KW-0472">Membrane</keyword>
<evidence type="ECO:0000259" key="9">
    <source>
        <dbReference type="SMART" id="SM00382"/>
    </source>
</evidence>
<evidence type="ECO:0000256" key="2">
    <source>
        <dbReference type="ARBA" id="ARBA00006611"/>
    </source>
</evidence>
<evidence type="ECO:0000256" key="5">
    <source>
        <dbReference type="ARBA" id="ARBA00022989"/>
    </source>
</evidence>
<dbReference type="EMBL" id="JAVDRP010000004">
    <property type="protein sequence ID" value="MDR6409102.1"/>
    <property type="molecule type" value="Genomic_DNA"/>
</dbReference>
<evidence type="ECO:0000256" key="8">
    <source>
        <dbReference type="SAM" id="Phobius"/>
    </source>
</evidence>
<dbReference type="Gene3D" id="3.30.450.380">
    <property type="match status" value="1"/>
</dbReference>
<reference evidence="10 11" key="1">
    <citation type="submission" date="2023-07" db="EMBL/GenBank/DDBJ databases">
        <title>Sorghum-associated microbial communities from plants grown in Nebraska, USA.</title>
        <authorList>
            <person name="Schachtman D."/>
        </authorList>
    </citation>
    <scope>NUCLEOTIDE SEQUENCE [LARGE SCALE GENOMIC DNA]</scope>
    <source>
        <strain evidence="10 11">DS1316</strain>
    </source>
</reference>